<accession>A0A367CAY2</accession>
<dbReference type="EMBL" id="UGIF01000002">
    <property type="protein sequence ID" value="STP28701.1"/>
    <property type="molecule type" value="Genomic_DNA"/>
</dbReference>
<evidence type="ECO:0000256" key="1">
    <source>
        <dbReference type="SAM" id="Phobius"/>
    </source>
</evidence>
<feature type="transmembrane region" description="Helical" evidence="1">
    <location>
        <begin position="60"/>
        <end position="78"/>
    </location>
</feature>
<keyword evidence="1" id="KW-1133">Transmembrane helix</keyword>
<evidence type="ECO:0000313" key="5">
    <source>
        <dbReference type="Proteomes" id="UP000254070"/>
    </source>
</evidence>
<evidence type="ECO:0008006" key="6">
    <source>
        <dbReference type="Google" id="ProtNLM"/>
    </source>
</evidence>
<dbReference type="GeneID" id="56742595"/>
<gene>
    <name evidence="2" type="ORF">EA71_02879</name>
    <name evidence="3" type="ORF">NCTC8129_00871</name>
</gene>
<evidence type="ECO:0000313" key="4">
    <source>
        <dbReference type="Proteomes" id="UP000252797"/>
    </source>
</evidence>
<dbReference type="EMBL" id="LEPB01000007">
    <property type="protein sequence ID" value="RCA09562.1"/>
    <property type="molecule type" value="Genomic_DNA"/>
</dbReference>
<name>A0A367CAY2_9ENTE</name>
<keyword evidence="1" id="KW-0472">Membrane</keyword>
<dbReference type="AlphaFoldDB" id="A0A367CAY2"/>
<evidence type="ECO:0000313" key="3">
    <source>
        <dbReference type="EMBL" id="STP28701.1"/>
    </source>
</evidence>
<dbReference type="KEGG" id="edu:LIU_01985"/>
<reference evidence="3 5" key="2">
    <citation type="submission" date="2018-06" db="EMBL/GenBank/DDBJ databases">
        <authorList>
            <consortium name="Pathogen Informatics"/>
            <person name="Doyle S."/>
        </authorList>
    </citation>
    <scope>NUCLEOTIDE SEQUENCE [LARGE SCALE GENOMIC DNA]</scope>
    <source>
        <strain evidence="3 5">NCTC8129</strain>
    </source>
</reference>
<feature type="transmembrane region" description="Helical" evidence="1">
    <location>
        <begin position="84"/>
        <end position="102"/>
    </location>
</feature>
<protein>
    <recommendedName>
        <fullName evidence="6">DUF3784 domain-containing protein</fullName>
    </recommendedName>
</protein>
<proteinExistence type="predicted"/>
<keyword evidence="1" id="KW-0812">Transmembrane</keyword>
<sequence length="114" mass="13264">MFEILKIFFVYIVSLNLSAFLGVGLLALFFQFKKRSLRNAQAKWSNYLQRIGPKGMVRRLYLSYMIALSALAILNYTFAFNQSIAYTITLLIAGIFHLSYKYQLNKSNLTNRFK</sequence>
<dbReference type="Proteomes" id="UP000252797">
    <property type="component" value="Unassembled WGS sequence"/>
</dbReference>
<evidence type="ECO:0000313" key="2">
    <source>
        <dbReference type="EMBL" id="RCA09562.1"/>
    </source>
</evidence>
<reference evidence="2 4" key="1">
    <citation type="submission" date="2015-06" db="EMBL/GenBank/DDBJ databases">
        <title>The Genome Sequence of Enterococcus durans 4EA1.</title>
        <authorList>
            <consortium name="The Broad Institute Genomics Platform"/>
            <consortium name="The Broad Institute Genome Sequencing Center for Infectious Disease"/>
            <person name="Earl A.M."/>
            <person name="Van Tyne D."/>
            <person name="Lebreton F."/>
            <person name="Saavedra J.T."/>
            <person name="Gilmore M.S."/>
            <person name="Manson Mcguire A."/>
            <person name="Clock S."/>
            <person name="Crupain M."/>
            <person name="Rangan U."/>
            <person name="Young S."/>
            <person name="Abouelleil A."/>
            <person name="Cao P."/>
            <person name="Chapman S.B."/>
            <person name="Griggs A."/>
            <person name="Priest M."/>
            <person name="Shea T."/>
            <person name="Wortman J."/>
            <person name="Nusbaum C."/>
            <person name="Birren B."/>
        </authorList>
    </citation>
    <scope>NUCLEOTIDE SEQUENCE [LARGE SCALE GENOMIC DNA]</scope>
    <source>
        <strain evidence="2 4">4EA1</strain>
    </source>
</reference>
<feature type="transmembrane region" description="Helical" evidence="1">
    <location>
        <begin position="6"/>
        <end position="30"/>
    </location>
</feature>
<dbReference type="RefSeq" id="WP_005876910.1">
    <property type="nucleotide sequence ID" value="NZ_CABGJE010000047.1"/>
</dbReference>
<dbReference type="Proteomes" id="UP000254070">
    <property type="component" value="Unassembled WGS sequence"/>
</dbReference>
<organism evidence="2 4">
    <name type="scientific">Enterococcus durans</name>
    <dbReference type="NCBI Taxonomy" id="53345"/>
    <lineage>
        <taxon>Bacteria</taxon>
        <taxon>Bacillati</taxon>
        <taxon>Bacillota</taxon>
        <taxon>Bacilli</taxon>
        <taxon>Lactobacillales</taxon>
        <taxon>Enterococcaceae</taxon>
        <taxon>Enterococcus</taxon>
    </lineage>
</organism>